<reference evidence="1" key="2">
    <citation type="submission" date="2021-08" db="EMBL/GenBank/DDBJ databases">
        <authorList>
            <person name="Tani A."/>
            <person name="Ola A."/>
            <person name="Ogura Y."/>
            <person name="Katsura K."/>
            <person name="Hayashi T."/>
        </authorList>
    </citation>
    <scope>NUCLEOTIDE SEQUENCE</scope>
    <source>
        <strain evidence="1">DSM 23632</strain>
    </source>
</reference>
<dbReference type="Proteomes" id="UP001055057">
    <property type="component" value="Unassembled WGS sequence"/>
</dbReference>
<accession>A0ABQ4U4C1</accession>
<evidence type="ECO:0000313" key="2">
    <source>
        <dbReference type="Proteomes" id="UP001055057"/>
    </source>
</evidence>
<name>A0ABQ4U4C1_9HYPH</name>
<sequence>MPTMLILRGNSGRFPDEDGNPKDYPKGALHEAAATQYAHRVGFSGEVLDISGDRGGSSRSRSPQTIFALEKFQRRDDVTAFYGFSGGGYNVYWILQALSETERRRLTWIAVLGAPETAKAKYEATAYPGGSWTLVYQLDPPLSVAPKGKGLKDAHMFGPDWLLSKTAAPPATTP</sequence>
<reference evidence="1" key="1">
    <citation type="journal article" date="2021" name="Front. Microbiol.">
        <title>Comprehensive Comparative Genomics and Phenotyping of Methylobacterium Species.</title>
        <authorList>
            <person name="Alessa O."/>
            <person name="Ogura Y."/>
            <person name="Fujitani Y."/>
            <person name="Takami H."/>
            <person name="Hayashi T."/>
            <person name="Sahin N."/>
            <person name="Tani A."/>
        </authorList>
    </citation>
    <scope>NUCLEOTIDE SEQUENCE</scope>
    <source>
        <strain evidence="1">DSM 23632</strain>
    </source>
</reference>
<evidence type="ECO:0008006" key="3">
    <source>
        <dbReference type="Google" id="ProtNLM"/>
    </source>
</evidence>
<dbReference type="RefSeq" id="WP_238184239.1">
    <property type="nucleotide sequence ID" value="NZ_BPRB01000237.1"/>
</dbReference>
<keyword evidence="2" id="KW-1185">Reference proteome</keyword>
<comment type="caution">
    <text evidence="1">The sequence shown here is derived from an EMBL/GenBank/DDBJ whole genome shotgun (WGS) entry which is preliminary data.</text>
</comment>
<evidence type="ECO:0000313" key="1">
    <source>
        <dbReference type="EMBL" id="GJE61677.1"/>
    </source>
</evidence>
<dbReference type="EMBL" id="BPRB01000237">
    <property type="protein sequence ID" value="GJE61677.1"/>
    <property type="molecule type" value="Genomic_DNA"/>
</dbReference>
<protein>
    <recommendedName>
        <fullName evidence="3">Alpha/beta hydrolase</fullName>
    </recommendedName>
</protein>
<proteinExistence type="predicted"/>
<gene>
    <name evidence="1" type="ORF">MPOCJGCO_3800</name>
</gene>
<organism evidence="1 2">
    <name type="scientific">Methylobacterium trifolii</name>
    <dbReference type="NCBI Taxonomy" id="1003092"/>
    <lineage>
        <taxon>Bacteria</taxon>
        <taxon>Pseudomonadati</taxon>
        <taxon>Pseudomonadota</taxon>
        <taxon>Alphaproteobacteria</taxon>
        <taxon>Hyphomicrobiales</taxon>
        <taxon>Methylobacteriaceae</taxon>
        <taxon>Methylobacterium</taxon>
    </lineage>
</organism>